<evidence type="ECO:0000313" key="1">
    <source>
        <dbReference type="EMBL" id="CAA9579251.1"/>
    </source>
</evidence>
<sequence length="145" mass="16145">MLKDFVPREPVETTLYELVFKLEDGQGSAFAFECDAHGNVYRDRLPRLALHNLDLCLKGEVDGYTVRRGVVRSHLQSYIADGGGRCVCGQSVTIHSSWADSCEGCGREYNNSGQLLADRAFWGEETGESVTDMELEHDPEALGDW</sequence>
<accession>A0A6J4VHV1</accession>
<gene>
    <name evidence="1" type="ORF">AVDCRST_MAG86-2538</name>
</gene>
<dbReference type="EMBL" id="CADCWP010000226">
    <property type="protein sequence ID" value="CAA9579251.1"/>
    <property type="molecule type" value="Genomic_DNA"/>
</dbReference>
<protein>
    <submittedName>
        <fullName evidence="1">Uncharacterized protein</fullName>
    </submittedName>
</protein>
<proteinExistence type="predicted"/>
<organism evidence="1">
    <name type="scientific">uncultured Truepera sp</name>
    <dbReference type="NCBI Taxonomy" id="543023"/>
    <lineage>
        <taxon>Bacteria</taxon>
        <taxon>Thermotogati</taxon>
        <taxon>Deinococcota</taxon>
        <taxon>Deinococci</taxon>
        <taxon>Trueperales</taxon>
        <taxon>Trueperaceae</taxon>
        <taxon>Truepera</taxon>
        <taxon>environmental samples</taxon>
    </lineage>
</organism>
<name>A0A6J4VHV1_9DEIN</name>
<dbReference type="AlphaFoldDB" id="A0A6J4VHV1"/>
<reference evidence="1" key="1">
    <citation type="submission" date="2020-02" db="EMBL/GenBank/DDBJ databases">
        <authorList>
            <person name="Meier V. D."/>
        </authorList>
    </citation>
    <scope>NUCLEOTIDE SEQUENCE</scope>
    <source>
        <strain evidence="1">AVDCRST_MAG86</strain>
    </source>
</reference>